<keyword evidence="5" id="KW-0802">TPR repeat</keyword>
<reference evidence="10 11" key="1">
    <citation type="submission" date="2019-02" db="EMBL/GenBank/DDBJ databases">
        <title>Deep-cultivation of Planctomycetes and their phenomic and genomic characterization uncovers novel biology.</title>
        <authorList>
            <person name="Wiegand S."/>
            <person name="Jogler M."/>
            <person name="Boedeker C."/>
            <person name="Pinto D."/>
            <person name="Vollmers J."/>
            <person name="Rivas-Marin E."/>
            <person name="Kohn T."/>
            <person name="Peeters S.H."/>
            <person name="Heuer A."/>
            <person name="Rast P."/>
            <person name="Oberbeckmann S."/>
            <person name="Bunk B."/>
            <person name="Jeske O."/>
            <person name="Meyerdierks A."/>
            <person name="Storesund J.E."/>
            <person name="Kallscheuer N."/>
            <person name="Luecker S."/>
            <person name="Lage O.M."/>
            <person name="Pohl T."/>
            <person name="Merkel B.J."/>
            <person name="Hornburger P."/>
            <person name="Mueller R.-W."/>
            <person name="Bruemmer F."/>
            <person name="Labrenz M."/>
            <person name="Spormann A.M."/>
            <person name="Op Den Camp H."/>
            <person name="Overmann J."/>
            <person name="Amann R."/>
            <person name="Jetten M.S.M."/>
            <person name="Mascher T."/>
            <person name="Medema M.H."/>
            <person name="Devos D.P."/>
            <person name="Kaster A.-K."/>
            <person name="Ovreas L."/>
            <person name="Rohde M."/>
            <person name="Galperin M.Y."/>
            <person name="Jogler C."/>
        </authorList>
    </citation>
    <scope>NUCLEOTIDE SEQUENCE [LARGE SCALE GENOMIC DNA]</scope>
    <source>
        <strain evidence="10 11">Pla52n</strain>
    </source>
</reference>
<keyword evidence="8" id="KW-0812">Transmembrane</keyword>
<accession>A0A5C6A4Z9</accession>
<dbReference type="SMART" id="SM00220">
    <property type="entry name" value="S_TKc"/>
    <property type="match status" value="1"/>
</dbReference>
<evidence type="ECO:0000259" key="9">
    <source>
        <dbReference type="PROSITE" id="PS50011"/>
    </source>
</evidence>
<evidence type="ECO:0000256" key="8">
    <source>
        <dbReference type="SAM" id="Phobius"/>
    </source>
</evidence>
<dbReference type="SUPFAM" id="SSF48452">
    <property type="entry name" value="TPR-like"/>
    <property type="match status" value="1"/>
</dbReference>
<dbReference type="InterPro" id="IPR017441">
    <property type="entry name" value="Protein_kinase_ATP_BS"/>
</dbReference>
<evidence type="ECO:0000256" key="5">
    <source>
        <dbReference type="PROSITE-ProRule" id="PRU00339"/>
    </source>
</evidence>
<dbReference type="EMBL" id="SJPN01000007">
    <property type="protein sequence ID" value="TWT94549.1"/>
    <property type="molecule type" value="Genomic_DNA"/>
</dbReference>
<evidence type="ECO:0000313" key="10">
    <source>
        <dbReference type="EMBL" id="TWT94549.1"/>
    </source>
</evidence>
<feature type="region of interest" description="Disordered" evidence="7">
    <location>
        <begin position="140"/>
        <end position="163"/>
    </location>
</feature>
<organism evidence="10 11">
    <name type="scientific">Stieleria varia</name>
    <dbReference type="NCBI Taxonomy" id="2528005"/>
    <lineage>
        <taxon>Bacteria</taxon>
        <taxon>Pseudomonadati</taxon>
        <taxon>Planctomycetota</taxon>
        <taxon>Planctomycetia</taxon>
        <taxon>Pirellulales</taxon>
        <taxon>Pirellulaceae</taxon>
        <taxon>Stieleria</taxon>
    </lineage>
</organism>
<dbReference type="InterPro" id="IPR011009">
    <property type="entry name" value="Kinase-like_dom_sf"/>
</dbReference>
<dbReference type="InterPro" id="IPR019734">
    <property type="entry name" value="TPR_rpt"/>
</dbReference>
<dbReference type="RefSeq" id="WP_146522393.1">
    <property type="nucleotide sequence ID" value="NZ_CP151726.1"/>
</dbReference>
<keyword evidence="3 10" id="KW-0418">Kinase</keyword>
<evidence type="ECO:0000256" key="1">
    <source>
        <dbReference type="ARBA" id="ARBA00022679"/>
    </source>
</evidence>
<dbReference type="CDD" id="cd14014">
    <property type="entry name" value="STKc_PknB_like"/>
    <property type="match status" value="1"/>
</dbReference>
<evidence type="ECO:0000256" key="3">
    <source>
        <dbReference type="ARBA" id="ARBA00022777"/>
    </source>
</evidence>
<dbReference type="PROSITE" id="PS00107">
    <property type="entry name" value="PROTEIN_KINASE_ATP"/>
    <property type="match status" value="1"/>
</dbReference>
<evidence type="ECO:0000256" key="2">
    <source>
        <dbReference type="ARBA" id="ARBA00022741"/>
    </source>
</evidence>
<dbReference type="PANTHER" id="PTHR43289">
    <property type="entry name" value="MITOGEN-ACTIVATED PROTEIN KINASE KINASE KINASE 20-RELATED"/>
    <property type="match status" value="1"/>
</dbReference>
<keyword evidence="1 10" id="KW-0808">Transferase</keyword>
<sequence>MIDQRYSLTGEASLRIESLLSQFERDRDRGPIEDFSLYTPPIDDPAYAAVVTELARVDLEHRFDEEGDGDASRYIDAYPDVFAEEHCLLQITYEEYRLRRLHGEDVQATTVASRYGIDGSRWIELPLGDDSEVDACGNQCDNKGDATSRRYTPGRSSGEQPTEYPHVGDLFASYQLVAQLGEGAFSRVFLARQSDLADRFVVLKVTPLETRESDKLARLQHSNIIPIFSVHRERNLSCICMPFLGTTTLAEVSASGERWAALDGPAEELISTILARRQSTIKLVADSQSQLISETPDSTVSDPGSMRAEQDWTTDELLTLSNLGYVDALVTLAIGAVEGVAHAHRRGIVHRDLKPANILVTDDGTPVLLDFNLAIITDETDNRVVGGTLPYMSPEQLDSLRTGAQSFPSDDVFAIGVILYELLSGHLPFSCPDSRLSFDLDQVIADRKRTPRSLSRLNSHVSPGLAAIVQRCISPQAADRYQDGSELLEDLRRHRQDLLLRYAPNHSLGERLRKWTRRHPRLASASTVTMVAMSALLAITFFWWQGRIRNERLNAEVMWQHFSARFPATVMALSSPGLEPEILTDGLQQSNELLQQWNVDSEHWRQRSHADRLDADQQARLSRQLARLLYLSAATEIDLAYTDKGDDRVRQSHLANAEAMNRRITRLEPEFRDLASHQNQRIASFYQEKYPNDPLRRVFSIVATDDEGHPIEATSVGSPSELLQLISVQLDREPTNAILWFQQGAANMRMGDLNQSLFSFDTCDRLHPKTVATVFNRGLCHLELGKHREAMNDFAECLRIKPGLTNARFNHAVAAHRMGDHRSALTDLNQLIDAGDPRTRTLLFRAEVFDAMGESKLADRDRAAARSVEPSGGQDYLARGVSMLSESPKQSLADFQAAVRLDSGNADALLNIAHVQSEFLDQPEQAIKTLDRLAALRPQAAFPVSSRGILRARVGQWHDAITDAQSAAELSPGGREQMQIAGIYAMVAHAESLEDSGVEQSPSELRGLAFMWLARAINSDASLARVAIGDPDLLSLRQSPQFQRLIGGAEMIRQTANQPR</sequence>
<feature type="repeat" description="TPR" evidence="5">
    <location>
        <begin position="771"/>
        <end position="804"/>
    </location>
</feature>
<dbReference type="PANTHER" id="PTHR43289:SF34">
    <property type="entry name" value="SERINE_THREONINE-PROTEIN KINASE YBDM-RELATED"/>
    <property type="match status" value="1"/>
</dbReference>
<evidence type="ECO:0000256" key="6">
    <source>
        <dbReference type="PROSITE-ProRule" id="PRU10141"/>
    </source>
</evidence>
<dbReference type="SUPFAM" id="SSF56112">
    <property type="entry name" value="Protein kinase-like (PK-like)"/>
    <property type="match status" value="1"/>
</dbReference>
<dbReference type="InterPro" id="IPR011990">
    <property type="entry name" value="TPR-like_helical_dom_sf"/>
</dbReference>
<dbReference type="GO" id="GO:0005524">
    <property type="term" value="F:ATP binding"/>
    <property type="evidence" value="ECO:0007669"/>
    <property type="project" value="UniProtKB-UniRule"/>
</dbReference>
<evidence type="ECO:0000313" key="11">
    <source>
        <dbReference type="Proteomes" id="UP000320176"/>
    </source>
</evidence>
<dbReference type="InterPro" id="IPR008271">
    <property type="entry name" value="Ser/Thr_kinase_AS"/>
</dbReference>
<dbReference type="Gene3D" id="1.25.40.10">
    <property type="entry name" value="Tetratricopeptide repeat domain"/>
    <property type="match status" value="2"/>
</dbReference>
<keyword evidence="2 6" id="KW-0547">Nucleotide-binding</keyword>
<dbReference type="PROSITE" id="PS50011">
    <property type="entry name" value="PROTEIN_KINASE_DOM"/>
    <property type="match status" value="1"/>
</dbReference>
<evidence type="ECO:0000256" key="7">
    <source>
        <dbReference type="SAM" id="MobiDB-lite"/>
    </source>
</evidence>
<feature type="transmembrane region" description="Helical" evidence="8">
    <location>
        <begin position="522"/>
        <end position="544"/>
    </location>
</feature>
<dbReference type="PROSITE" id="PS50005">
    <property type="entry name" value="TPR"/>
    <property type="match status" value="1"/>
</dbReference>
<dbReference type="SMART" id="SM00028">
    <property type="entry name" value="TPR"/>
    <property type="match status" value="5"/>
</dbReference>
<gene>
    <name evidence="10" type="primary">pknL_2</name>
    <name evidence="10" type="ORF">Pla52n_53700</name>
</gene>
<comment type="caution">
    <text evidence="10">The sequence shown here is derived from an EMBL/GenBank/DDBJ whole genome shotgun (WGS) entry which is preliminary data.</text>
</comment>
<dbReference type="Pfam" id="PF00069">
    <property type="entry name" value="Pkinase"/>
    <property type="match status" value="1"/>
</dbReference>
<dbReference type="Pfam" id="PF13181">
    <property type="entry name" value="TPR_8"/>
    <property type="match status" value="1"/>
</dbReference>
<evidence type="ECO:0000256" key="4">
    <source>
        <dbReference type="ARBA" id="ARBA00022840"/>
    </source>
</evidence>
<protein>
    <submittedName>
        <fullName evidence="10">Serine/threonine-protein kinase PknL</fullName>
        <ecNumber evidence="10">2.7.11.1</ecNumber>
    </submittedName>
</protein>
<dbReference type="Gene3D" id="1.10.510.10">
    <property type="entry name" value="Transferase(Phosphotransferase) domain 1"/>
    <property type="match status" value="2"/>
</dbReference>
<keyword evidence="4 6" id="KW-0067">ATP-binding</keyword>
<dbReference type="PROSITE" id="PS00108">
    <property type="entry name" value="PROTEIN_KINASE_ST"/>
    <property type="match status" value="1"/>
</dbReference>
<feature type="domain" description="Protein kinase" evidence="9">
    <location>
        <begin position="174"/>
        <end position="499"/>
    </location>
</feature>
<dbReference type="Proteomes" id="UP000320176">
    <property type="component" value="Unassembled WGS sequence"/>
</dbReference>
<name>A0A5C6A4Z9_9BACT</name>
<dbReference type="AlphaFoldDB" id="A0A5C6A4Z9"/>
<keyword evidence="8" id="KW-1133">Transmembrane helix</keyword>
<keyword evidence="8" id="KW-0472">Membrane</keyword>
<keyword evidence="11" id="KW-1185">Reference proteome</keyword>
<proteinExistence type="predicted"/>
<dbReference type="GO" id="GO:0004674">
    <property type="term" value="F:protein serine/threonine kinase activity"/>
    <property type="evidence" value="ECO:0007669"/>
    <property type="project" value="UniProtKB-EC"/>
</dbReference>
<dbReference type="OrthoDB" id="6111975at2"/>
<dbReference type="EC" id="2.7.11.1" evidence="10"/>
<feature type="binding site" evidence="6">
    <location>
        <position position="204"/>
    </location>
    <ligand>
        <name>ATP</name>
        <dbReference type="ChEBI" id="CHEBI:30616"/>
    </ligand>
</feature>
<dbReference type="InterPro" id="IPR000719">
    <property type="entry name" value="Prot_kinase_dom"/>
</dbReference>